<dbReference type="Pfam" id="PF05257">
    <property type="entry name" value="CHAP"/>
    <property type="match status" value="1"/>
</dbReference>
<dbReference type="AlphaFoldDB" id="A0A7Z9CRV2"/>
<sequence length="262" mass="28096">MLKMGDEGIAVAQLVDDLRKLLFGLAPGNKFDALVKKSVEAFQVANVDASGQPLVVDGKVGPHTRWALDAALGKHSGIVPHAQPPSLPPVTGGSKTGQAALKIALAEVGQGEGASDNYGPDIKRYFAGHGEQGQSWCAAFVSYCFSQALGAEPLFGYQTSAQALHNRMKSLGYSYTPSLSNPPQPGDIICWLRVDPSKVKETAWHGHVGIVQRYADGILWTVEGNRGAWPSKVNLFHYSWSVLVTSATNDKFKGLYGLSRHP</sequence>
<dbReference type="Gene3D" id="1.10.101.10">
    <property type="entry name" value="PGBD-like superfamily/PGBD"/>
    <property type="match status" value="1"/>
</dbReference>
<evidence type="ECO:0000313" key="3">
    <source>
        <dbReference type="Proteomes" id="UP000267630"/>
    </source>
</evidence>
<reference evidence="2 3" key="1">
    <citation type="submission" date="2018-12" db="EMBL/GenBank/DDBJ databases">
        <authorList>
            <consortium name="Pathogen Informatics"/>
        </authorList>
    </citation>
    <scope>NUCLEOTIDE SEQUENCE [LARGE SCALE GENOMIC DNA]</scope>
    <source>
        <strain evidence="2 3">NCTC9997</strain>
    </source>
</reference>
<evidence type="ECO:0000259" key="1">
    <source>
        <dbReference type="Pfam" id="PF05257"/>
    </source>
</evidence>
<dbReference type="SUPFAM" id="SSF54001">
    <property type="entry name" value="Cysteine proteinases"/>
    <property type="match status" value="1"/>
</dbReference>
<protein>
    <submittedName>
        <fullName evidence="2">Uncharacterized protein conserved in bacteria (DUF2272)</fullName>
    </submittedName>
</protein>
<dbReference type="InterPro" id="IPR038765">
    <property type="entry name" value="Papain-like_cys_pep_sf"/>
</dbReference>
<evidence type="ECO:0000313" key="2">
    <source>
        <dbReference type="EMBL" id="VED51171.1"/>
    </source>
</evidence>
<keyword evidence="3" id="KW-1185">Reference proteome</keyword>
<dbReference type="InterPro" id="IPR036366">
    <property type="entry name" value="PGBDSf"/>
</dbReference>
<dbReference type="Gene3D" id="3.90.1720.10">
    <property type="entry name" value="endopeptidase domain like (from Nostoc punctiforme)"/>
    <property type="match status" value="1"/>
</dbReference>
<feature type="domain" description="Peptidase C51" evidence="1">
    <location>
        <begin position="132"/>
        <end position="225"/>
    </location>
</feature>
<organism evidence="2 3">
    <name type="scientific">Raoultella terrigena</name>
    <name type="common">Klebsiella terrigena</name>
    <dbReference type="NCBI Taxonomy" id="577"/>
    <lineage>
        <taxon>Bacteria</taxon>
        <taxon>Pseudomonadati</taxon>
        <taxon>Pseudomonadota</taxon>
        <taxon>Gammaproteobacteria</taxon>
        <taxon>Enterobacterales</taxon>
        <taxon>Enterobacteriaceae</taxon>
        <taxon>Klebsiella/Raoultella group</taxon>
        <taxon>Raoultella</taxon>
    </lineage>
</organism>
<dbReference type="RefSeq" id="WP_052474502.1">
    <property type="nucleotide sequence ID" value="NZ_JBFPGJ010000001.1"/>
</dbReference>
<proteinExistence type="predicted"/>
<accession>A0A7Z9CRV2</accession>
<dbReference type="Proteomes" id="UP000267630">
    <property type="component" value="Chromosome 3"/>
</dbReference>
<dbReference type="InterPro" id="IPR007921">
    <property type="entry name" value="CHAP_dom"/>
</dbReference>
<dbReference type="EMBL" id="LR134253">
    <property type="protein sequence ID" value="VED51171.1"/>
    <property type="molecule type" value="Genomic_DNA"/>
</dbReference>
<name>A0A7Z9CRV2_RAOTE</name>
<gene>
    <name evidence="2" type="ORF">NCTC9997_03614</name>
</gene>